<dbReference type="GO" id="GO:0006641">
    <property type="term" value="P:triglyceride metabolic process"/>
    <property type="evidence" value="ECO:0007669"/>
    <property type="project" value="UniProtKB-ARBA"/>
</dbReference>
<protein>
    <submittedName>
        <fullName evidence="8">Unnamed protein product</fullName>
    </submittedName>
</protein>
<accession>A0A9W6SVJ5</accession>
<comment type="caution">
    <text evidence="4">Lacks conserved residue(s) required for the propagation of feature annotation.</text>
</comment>
<dbReference type="PROSITE" id="PS51635">
    <property type="entry name" value="PNPLA"/>
    <property type="match status" value="1"/>
</dbReference>
<dbReference type="PANTHER" id="PTHR14226">
    <property type="entry name" value="NEUROPATHY TARGET ESTERASE/SWISS CHEESE D.MELANOGASTER"/>
    <property type="match status" value="1"/>
</dbReference>
<feature type="region of interest" description="Disordered" evidence="5">
    <location>
        <begin position="938"/>
        <end position="959"/>
    </location>
</feature>
<feature type="active site" description="Nucleophile" evidence="4">
    <location>
        <position position="325"/>
    </location>
</feature>
<keyword evidence="9" id="KW-1185">Reference proteome</keyword>
<evidence type="ECO:0000256" key="6">
    <source>
        <dbReference type="SAM" id="Phobius"/>
    </source>
</evidence>
<dbReference type="EMBL" id="BSXN01000271">
    <property type="protein sequence ID" value="GME67868.1"/>
    <property type="molecule type" value="Genomic_DNA"/>
</dbReference>
<dbReference type="PANTHER" id="PTHR14226:SF10">
    <property type="entry name" value="TRIACYLGLYCEROL LIPASE 4-RELATED"/>
    <property type="match status" value="1"/>
</dbReference>
<dbReference type="InterPro" id="IPR021771">
    <property type="entry name" value="Triacylglycerol_lipase_N"/>
</dbReference>
<evidence type="ECO:0000259" key="7">
    <source>
        <dbReference type="PROSITE" id="PS51635"/>
    </source>
</evidence>
<evidence type="ECO:0000256" key="5">
    <source>
        <dbReference type="SAM" id="MobiDB-lite"/>
    </source>
</evidence>
<evidence type="ECO:0000256" key="1">
    <source>
        <dbReference type="ARBA" id="ARBA00022801"/>
    </source>
</evidence>
<feature type="region of interest" description="Disordered" evidence="5">
    <location>
        <begin position="48"/>
        <end position="100"/>
    </location>
</feature>
<dbReference type="InterPro" id="IPR002641">
    <property type="entry name" value="PNPLA_dom"/>
</dbReference>
<keyword evidence="3 4" id="KW-0443">Lipid metabolism</keyword>
<keyword evidence="2 4" id="KW-0442">Lipid degradation</keyword>
<gene>
    <name evidence="8" type="ORF">Cboi02_000122200</name>
</gene>
<dbReference type="AlphaFoldDB" id="A0A9W6SVJ5"/>
<feature type="region of interest" description="Disordered" evidence="5">
    <location>
        <begin position="856"/>
        <end position="879"/>
    </location>
</feature>
<feature type="active site" description="Proton acceptor" evidence="4">
    <location>
        <position position="476"/>
    </location>
</feature>
<dbReference type="Pfam" id="PF11815">
    <property type="entry name" value="DUF3336"/>
    <property type="match status" value="1"/>
</dbReference>
<evidence type="ECO:0000313" key="8">
    <source>
        <dbReference type="EMBL" id="GME67868.1"/>
    </source>
</evidence>
<keyword evidence="6" id="KW-0472">Membrane</keyword>
<feature type="transmembrane region" description="Helical" evidence="6">
    <location>
        <begin position="291"/>
        <end position="312"/>
    </location>
</feature>
<reference evidence="8" key="1">
    <citation type="submission" date="2023-04" db="EMBL/GenBank/DDBJ databases">
        <title>Candida boidinii NBRC 10035.</title>
        <authorList>
            <person name="Ichikawa N."/>
            <person name="Sato H."/>
            <person name="Tonouchi N."/>
        </authorList>
    </citation>
    <scope>NUCLEOTIDE SEQUENCE</scope>
    <source>
        <strain evidence="8">NBRC 10035</strain>
    </source>
</reference>
<feature type="short sequence motif" description="GXSXG" evidence="4">
    <location>
        <begin position="323"/>
        <end position="327"/>
    </location>
</feature>
<sequence>MTRSLASSAIKDTLFLDTPLKSNPFEDITETLMAQQVKLLMDKSDNRKPVYSDASSSSINDTGSNLFSRRDDTEYQEENDTELSSSRSTKSDKSKYSNNSAAQTLKPSRLYDYISNLSVYGEYVMDQACDILRGVPVVKHWIGPPEEKRATINCLLSQQRTAKSYKEWLEVSQKLDKLLHYDDWKEEKKSNIYDYELITKKLAELKNARLTKDYGKLLYIIRTSWCRNLGNMDDINLYRHCYVGTKRLIEDYIEECETCLTLLSENKLHDIDDNYTLGMLMQTRKNIGRTALVLSGGGCFGLFHIGVLATLLELQLFPKIVSGSSAGGIMAAIICIQTPEELWKLLDTIASMKFEIFTEEDTKDGFLVCLARLLKYGTWFDNNYLQKTMKGFLGDLTFRESYNRTGTILNITVSPASVHEQPTLLNYLTAPNVVIWSAVCASCSLPGIFPSSTIYEKDIREGTIHEWSNPMIKFVDGSVHNDLPVTRLSEMFNVDHIIACQVNPHVVPFLKMSIQCVGGDVENEFSAKLKKTCNSIYELMANEAMHYLEIMAEIGISPNICTKLRQVLAQQYSGDITILPDLRFTELPKLLTNPTPEFIINASIRGARAAWPKVSLIKNHCSIEFSLDTAITKIRARMLTTKIDSLNKIPLVLVPSQKSAYNNTVNSKSVNDSTLLKDTVKKYGSFNGMNHSERKQQTRNSRHSITAIVNTKPVANRVIKSALKVNNTSTEISENHLNLSSSRSMNNIHLISGMQNNANFVNNTDQNKISTLRRRKSEIESMNIENSPSKTTRFVDDDEYVSKEVSLPGTVSPFSRRQQSLLFKTRNPKKSFKSNIHSLPITQPSSPKVYKANRPFDFDQVGTDSHARRYSGSGIPRDNENLEEQFMNNNTAIKSINSGLFELNPTPKVLTRRQSVSSLKSNNGTNNNITAVNGVSTGANRALPKTPRKNGHPLVQISV</sequence>
<dbReference type="InterPro" id="IPR050301">
    <property type="entry name" value="NTE"/>
</dbReference>
<evidence type="ECO:0000256" key="3">
    <source>
        <dbReference type="ARBA" id="ARBA00023098"/>
    </source>
</evidence>
<keyword evidence="6" id="KW-0812">Transmembrane</keyword>
<dbReference type="SUPFAM" id="SSF52151">
    <property type="entry name" value="FabD/lysophospholipase-like"/>
    <property type="match status" value="1"/>
</dbReference>
<organism evidence="8 9">
    <name type="scientific">Candida boidinii</name>
    <name type="common">Yeast</name>
    <dbReference type="NCBI Taxonomy" id="5477"/>
    <lineage>
        <taxon>Eukaryota</taxon>
        <taxon>Fungi</taxon>
        <taxon>Dikarya</taxon>
        <taxon>Ascomycota</taxon>
        <taxon>Saccharomycotina</taxon>
        <taxon>Pichiomycetes</taxon>
        <taxon>Pichiales</taxon>
        <taxon>Pichiaceae</taxon>
        <taxon>Ogataea</taxon>
        <taxon>Ogataea/Candida clade</taxon>
    </lineage>
</organism>
<evidence type="ECO:0000256" key="2">
    <source>
        <dbReference type="ARBA" id="ARBA00022963"/>
    </source>
</evidence>
<comment type="caution">
    <text evidence="8">The sequence shown here is derived from an EMBL/GenBank/DDBJ whole genome shotgun (WGS) entry which is preliminary data.</text>
</comment>
<feature type="short sequence motif" description="GXGXXG" evidence="4">
    <location>
        <begin position="296"/>
        <end position="301"/>
    </location>
</feature>
<proteinExistence type="predicted"/>
<dbReference type="Proteomes" id="UP001165120">
    <property type="component" value="Unassembled WGS sequence"/>
</dbReference>
<dbReference type="InterPro" id="IPR016035">
    <property type="entry name" value="Acyl_Trfase/lysoPLipase"/>
</dbReference>
<name>A0A9W6SVJ5_CANBO</name>
<keyword evidence="6" id="KW-1133">Transmembrane helix</keyword>
<dbReference type="CDD" id="cd07230">
    <property type="entry name" value="Pat_TGL4-5_like"/>
    <property type="match status" value="1"/>
</dbReference>
<dbReference type="FunFam" id="3.40.1090.10:FF:000036">
    <property type="entry name" value="Patatin-like phospholipase domain-containing protein"/>
    <property type="match status" value="1"/>
</dbReference>
<keyword evidence="1 4" id="KW-0378">Hydrolase</keyword>
<dbReference type="Gene3D" id="3.40.1090.10">
    <property type="entry name" value="Cytosolic phospholipase A2 catalytic domain"/>
    <property type="match status" value="1"/>
</dbReference>
<evidence type="ECO:0000313" key="9">
    <source>
        <dbReference type="Proteomes" id="UP001165120"/>
    </source>
</evidence>
<evidence type="ECO:0000256" key="4">
    <source>
        <dbReference type="PROSITE-ProRule" id="PRU01161"/>
    </source>
</evidence>
<dbReference type="Pfam" id="PF01734">
    <property type="entry name" value="Patatin"/>
    <property type="match status" value="1"/>
</dbReference>
<feature type="domain" description="PNPLA" evidence="7">
    <location>
        <begin position="292"/>
        <end position="489"/>
    </location>
</feature>
<dbReference type="GO" id="GO:0016042">
    <property type="term" value="P:lipid catabolic process"/>
    <property type="evidence" value="ECO:0007669"/>
    <property type="project" value="UniProtKB-UniRule"/>
</dbReference>
<dbReference type="GO" id="GO:0004806">
    <property type="term" value="F:triacylglycerol lipase activity"/>
    <property type="evidence" value="ECO:0007669"/>
    <property type="project" value="InterPro"/>
</dbReference>
<feature type="compositionally biased region" description="Polar residues" evidence="5">
    <location>
        <begin position="53"/>
        <end position="67"/>
    </location>
</feature>